<comment type="caution">
    <text evidence="5">The sequence shown here is derived from an EMBL/GenBank/DDBJ whole genome shotgun (WGS) entry which is preliminary data.</text>
</comment>
<comment type="catalytic activity">
    <reaction evidence="4">
        <text>a ribonucleoside 5'-triphosphate + H2O = a ribonucleoside 5'-phosphate + diphosphate + H(+)</text>
        <dbReference type="Rhea" id="RHEA:23996"/>
        <dbReference type="ChEBI" id="CHEBI:15377"/>
        <dbReference type="ChEBI" id="CHEBI:15378"/>
        <dbReference type="ChEBI" id="CHEBI:33019"/>
        <dbReference type="ChEBI" id="CHEBI:58043"/>
        <dbReference type="ChEBI" id="CHEBI:61557"/>
        <dbReference type="EC" id="3.6.1.9"/>
    </reaction>
</comment>
<dbReference type="PANTHER" id="PTHR43213">
    <property type="entry name" value="BIFUNCTIONAL DTTP/UTP PYROPHOSPHATASE/METHYLTRANSFERASE PROTEIN-RELATED"/>
    <property type="match status" value="1"/>
</dbReference>
<keyword evidence="6" id="KW-1185">Reference proteome</keyword>
<evidence type="ECO:0000313" key="5">
    <source>
        <dbReference type="EMBL" id="RED51367.1"/>
    </source>
</evidence>
<dbReference type="PIRSF" id="PIRSF006305">
    <property type="entry name" value="Maf"/>
    <property type="match status" value="1"/>
</dbReference>
<dbReference type="InterPro" id="IPR029001">
    <property type="entry name" value="ITPase-like_fam"/>
</dbReference>
<accession>A0A3D9HPF2</accession>
<dbReference type="EC" id="3.6.1.9" evidence="4"/>
<dbReference type="PANTHER" id="PTHR43213:SF5">
    <property type="entry name" value="BIFUNCTIONAL DTTP_UTP PYROPHOSPHATASE_METHYLTRANSFERASE PROTEIN-RELATED"/>
    <property type="match status" value="1"/>
</dbReference>
<dbReference type="GO" id="GO:0009117">
    <property type="term" value="P:nucleotide metabolic process"/>
    <property type="evidence" value="ECO:0007669"/>
    <property type="project" value="UniProtKB-KW"/>
</dbReference>
<dbReference type="InterPro" id="IPR003697">
    <property type="entry name" value="Maf-like"/>
</dbReference>
<evidence type="ECO:0000313" key="6">
    <source>
        <dbReference type="Proteomes" id="UP000256845"/>
    </source>
</evidence>
<protein>
    <recommendedName>
        <fullName evidence="4">Nucleoside triphosphate pyrophosphatase</fullName>
        <ecNumber evidence="4">3.6.1.9</ecNumber>
    </recommendedName>
    <alternativeName>
        <fullName evidence="4">Nucleotide pyrophosphatase</fullName>
        <shortName evidence="4">Nucleotide PPase</shortName>
    </alternativeName>
</protein>
<comment type="function">
    <text evidence="4">Nucleoside triphosphate pyrophosphatase. May have a dual role in cell division arrest and in preventing the incorporation of modified nucleotides into cellular nucleic acids.</text>
</comment>
<name>A0A3D9HPF2_9PROT</name>
<comment type="subcellular location">
    <subcellularLocation>
        <location evidence="4">Cytoplasm</location>
    </subcellularLocation>
</comment>
<feature type="active site" description="Proton acceptor" evidence="4">
    <location>
        <position position="75"/>
    </location>
</feature>
<comment type="catalytic activity">
    <reaction evidence="4">
        <text>a 2'-deoxyribonucleoside 5'-triphosphate + H2O = a 2'-deoxyribonucleoside 5'-phosphate + diphosphate + H(+)</text>
        <dbReference type="Rhea" id="RHEA:44644"/>
        <dbReference type="ChEBI" id="CHEBI:15377"/>
        <dbReference type="ChEBI" id="CHEBI:15378"/>
        <dbReference type="ChEBI" id="CHEBI:33019"/>
        <dbReference type="ChEBI" id="CHEBI:61560"/>
        <dbReference type="ChEBI" id="CHEBI:65317"/>
        <dbReference type="EC" id="3.6.1.9"/>
    </reaction>
</comment>
<evidence type="ECO:0000256" key="3">
    <source>
        <dbReference type="ARBA" id="ARBA00023080"/>
    </source>
</evidence>
<dbReference type="Proteomes" id="UP000256845">
    <property type="component" value="Unassembled WGS sequence"/>
</dbReference>
<dbReference type="GO" id="GO:0005737">
    <property type="term" value="C:cytoplasm"/>
    <property type="evidence" value="ECO:0007669"/>
    <property type="project" value="UniProtKB-SubCell"/>
</dbReference>
<sequence length="198" mass="21572">MTQLVLASASKTRAKLLEDAGVSVFCDPANLDEDGVKESLKAEGATAVQVAETLAELKARAVSRRHPGAFVIGGDQTLDCNGIWFDKPVDMDQARGHMMALRGKTHRLNAAVCVMRDDEVLWHLNDPVEMVMRPFSDDFLDWYIGECGTEICDSVGGYRLEGLGAQLFSAVRGDYFTVLGLPLLPLLDFLRANGALKA</sequence>
<reference evidence="5 6" key="1">
    <citation type="submission" date="2018-07" db="EMBL/GenBank/DDBJ databases">
        <title>Genomic Encyclopedia of Type Strains, Phase III (KMG-III): the genomes of soil and plant-associated and newly described type strains.</title>
        <authorList>
            <person name="Whitman W."/>
        </authorList>
    </citation>
    <scope>NUCLEOTIDE SEQUENCE [LARGE SCALE GENOMIC DNA]</scope>
    <source>
        <strain evidence="5 6">CECT 8488</strain>
    </source>
</reference>
<gene>
    <name evidence="5" type="ORF">DFP90_103167</name>
</gene>
<dbReference type="RefSeq" id="WP_115936264.1">
    <property type="nucleotide sequence ID" value="NZ_QRDW01000003.1"/>
</dbReference>
<comment type="similarity">
    <text evidence="4">Belongs to the Maf family.</text>
</comment>
<evidence type="ECO:0000256" key="4">
    <source>
        <dbReference type="HAMAP-Rule" id="MF_00528"/>
    </source>
</evidence>
<comment type="cofactor">
    <cofactor evidence="1 4">
        <name>a divalent metal cation</name>
        <dbReference type="ChEBI" id="CHEBI:60240"/>
    </cofactor>
</comment>
<dbReference type="SUPFAM" id="SSF52972">
    <property type="entry name" value="ITPase-like"/>
    <property type="match status" value="1"/>
</dbReference>
<dbReference type="Gene3D" id="3.90.950.10">
    <property type="match status" value="1"/>
</dbReference>
<evidence type="ECO:0000256" key="2">
    <source>
        <dbReference type="ARBA" id="ARBA00022801"/>
    </source>
</evidence>
<dbReference type="AlphaFoldDB" id="A0A3D9HPF2"/>
<dbReference type="CDD" id="cd00555">
    <property type="entry name" value="Maf"/>
    <property type="match status" value="1"/>
</dbReference>
<keyword evidence="4" id="KW-0963">Cytoplasm</keyword>
<organism evidence="5 6">
    <name type="scientific">Aestuariispira insulae</name>
    <dbReference type="NCBI Taxonomy" id="1461337"/>
    <lineage>
        <taxon>Bacteria</taxon>
        <taxon>Pseudomonadati</taxon>
        <taxon>Pseudomonadota</taxon>
        <taxon>Alphaproteobacteria</taxon>
        <taxon>Rhodospirillales</taxon>
        <taxon>Kiloniellaceae</taxon>
        <taxon>Aestuariispira</taxon>
    </lineage>
</organism>
<proteinExistence type="inferred from homology"/>
<dbReference type="HAMAP" id="MF_00528">
    <property type="entry name" value="Maf"/>
    <property type="match status" value="1"/>
</dbReference>
<dbReference type="GO" id="GO:0047429">
    <property type="term" value="F:nucleoside triphosphate diphosphatase activity"/>
    <property type="evidence" value="ECO:0007669"/>
    <property type="project" value="UniProtKB-EC"/>
</dbReference>
<comment type="caution">
    <text evidence="4">Lacks conserved residue(s) required for the propagation of feature annotation.</text>
</comment>
<evidence type="ECO:0000256" key="1">
    <source>
        <dbReference type="ARBA" id="ARBA00001968"/>
    </source>
</evidence>
<dbReference type="OrthoDB" id="9813962at2"/>
<keyword evidence="3 4" id="KW-0546">Nucleotide metabolism</keyword>
<dbReference type="Pfam" id="PF02545">
    <property type="entry name" value="Maf"/>
    <property type="match status" value="1"/>
</dbReference>
<dbReference type="EMBL" id="QRDW01000003">
    <property type="protein sequence ID" value="RED51367.1"/>
    <property type="molecule type" value="Genomic_DNA"/>
</dbReference>
<keyword evidence="2 4" id="KW-0378">Hydrolase</keyword>